<dbReference type="InterPro" id="IPR003594">
    <property type="entry name" value="HATPase_dom"/>
</dbReference>
<comment type="subcellular location">
    <subcellularLocation>
        <location evidence="2">Membrane</location>
    </subcellularLocation>
</comment>
<evidence type="ECO:0000256" key="3">
    <source>
        <dbReference type="ARBA" id="ARBA00012438"/>
    </source>
</evidence>
<evidence type="ECO:0000259" key="9">
    <source>
        <dbReference type="PROSITE" id="PS50109"/>
    </source>
</evidence>
<dbReference type="PANTHER" id="PTHR45453:SF1">
    <property type="entry name" value="PHOSPHATE REGULON SENSOR PROTEIN PHOR"/>
    <property type="match status" value="1"/>
</dbReference>
<feature type="domain" description="Histidine kinase" evidence="9">
    <location>
        <begin position="194"/>
        <end position="413"/>
    </location>
</feature>
<dbReference type="InterPro" id="IPR036097">
    <property type="entry name" value="HisK_dim/P_sf"/>
</dbReference>
<dbReference type="EC" id="2.7.13.3" evidence="3"/>
<protein>
    <recommendedName>
        <fullName evidence="3">histidine kinase</fullName>
        <ecNumber evidence="3">2.7.13.3</ecNumber>
    </recommendedName>
</protein>
<name>A0A6N2SPE7_9FIRM</name>
<dbReference type="Pfam" id="PF02518">
    <property type="entry name" value="HATPase_c"/>
    <property type="match status" value="1"/>
</dbReference>
<dbReference type="InterPro" id="IPR005467">
    <property type="entry name" value="His_kinase_dom"/>
</dbReference>
<dbReference type="Gene3D" id="1.10.287.130">
    <property type="match status" value="1"/>
</dbReference>
<dbReference type="SMART" id="SM00387">
    <property type="entry name" value="HATPase_c"/>
    <property type="match status" value="1"/>
</dbReference>
<feature type="transmembrane region" description="Helical" evidence="8">
    <location>
        <begin position="100"/>
        <end position="121"/>
    </location>
</feature>
<dbReference type="GO" id="GO:0005886">
    <property type="term" value="C:plasma membrane"/>
    <property type="evidence" value="ECO:0007669"/>
    <property type="project" value="TreeGrafter"/>
</dbReference>
<proteinExistence type="predicted"/>
<dbReference type="PRINTS" id="PR00344">
    <property type="entry name" value="BCTRLSENSOR"/>
</dbReference>
<keyword evidence="4" id="KW-0597">Phosphoprotein</keyword>
<dbReference type="Gene3D" id="3.30.565.10">
    <property type="entry name" value="Histidine kinase-like ATPase, C-terminal domain"/>
    <property type="match status" value="1"/>
</dbReference>
<accession>A0A6N2SPE7</accession>
<dbReference type="InterPro" id="IPR003661">
    <property type="entry name" value="HisK_dim/P_dom"/>
</dbReference>
<organism evidence="10">
    <name type="scientific">Anaerostipes caccae</name>
    <dbReference type="NCBI Taxonomy" id="105841"/>
    <lineage>
        <taxon>Bacteria</taxon>
        <taxon>Bacillati</taxon>
        <taxon>Bacillota</taxon>
        <taxon>Clostridia</taxon>
        <taxon>Lachnospirales</taxon>
        <taxon>Lachnospiraceae</taxon>
        <taxon>Anaerostipes</taxon>
    </lineage>
</organism>
<dbReference type="InterPro" id="IPR004358">
    <property type="entry name" value="Sig_transdc_His_kin-like_C"/>
</dbReference>
<evidence type="ECO:0000313" key="10">
    <source>
        <dbReference type="EMBL" id="VYS94899.1"/>
    </source>
</evidence>
<dbReference type="GO" id="GO:0016036">
    <property type="term" value="P:cellular response to phosphate starvation"/>
    <property type="evidence" value="ECO:0007669"/>
    <property type="project" value="TreeGrafter"/>
</dbReference>
<dbReference type="GO" id="GO:0000155">
    <property type="term" value="F:phosphorelay sensor kinase activity"/>
    <property type="evidence" value="ECO:0007669"/>
    <property type="project" value="InterPro"/>
</dbReference>
<keyword evidence="8" id="KW-1133">Transmembrane helix</keyword>
<comment type="catalytic activity">
    <reaction evidence="1">
        <text>ATP + protein L-histidine = ADP + protein N-phospho-L-histidine.</text>
        <dbReference type="EC" id="2.7.13.3"/>
    </reaction>
</comment>
<evidence type="ECO:0000256" key="8">
    <source>
        <dbReference type="SAM" id="Phobius"/>
    </source>
</evidence>
<dbReference type="InterPro" id="IPR036890">
    <property type="entry name" value="HATPase_C_sf"/>
</dbReference>
<keyword evidence="7" id="KW-0902">Two-component regulatory system</keyword>
<keyword evidence="8" id="KW-0472">Membrane</keyword>
<keyword evidence="6" id="KW-0418">Kinase</keyword>
<evidence type="ECO:0000256" key="2">
    <source>
        <dbReference type="ARBA" id="ARBA00004370"/>
    </source>
</evidence>
<evidence type="ECO:0000256" key="1">
    <source>
        <dbReference type="ARBA" id="ARBA00000085"/>
    </source>
</evidence>
<evidence type="ECO:0000256" key="6">
    <source>
        <dbReference type="ARBA" id="ARBA00022777"/>
    </source>
</evidence>
<feature type="transmembrane region" description="Helical" evidence="8">
    <location>
        <begin position="9"/>
        <end position="30"/>
    </location>
</feature>
<evidence type="ECO:0000256" key="5">
    <source>
        <dbReference type="ARBA" id="ARBA00022679"/>
    </source>
</evidence>
<dbReference type="RefSeq" id="WP_156340496.1">
    <property type="nucleotide sequence ID" value="NZ_CACRSQ010000003.1"/>
</dbReference>
<dbReference type="SMART" id="SM00388">
    <property type="entry name" value="HisKA"/>
    <property type="match status" value="1"/>
</dbReference>
<dbReference type="CDD" id="cd00082">
    <property type="entry name" value="HisKA"/>
    <property type="match status" value="1"/>
</dbReference>
<sequence length="414" mass="47072">MIGKREKIGWVRFSVCTAAIFLCIFGYGLFSENRKLIREEKQQLETAGMMEDGKTQEEILYHIFQGEEEKALQKKGRQVYARAGFEEEMKARYQSRMVQYIVRSGGVFLGAYLLITAAAYIRMREAVRRKEQEFEQFGSVIEQFYTGHYQVAYREEEGMKSRLFSRLNSLGKRLEVQEKKIQDEKETTKSLVTDISHQLKTPVASLKMCLELLAEEDLSKEEQKEFLGQAVGQTQRLDSLTKALINISRMETGMISVKKIQAPIMDTIAQAVSSVYVKAQEKNIEIEVVKNSDEAADMAIPHDPHWTREAIANILENAVKYSGRDTCIQIRMMKRTSFLRIEIEDQGIGIDSRDYTKIFQRFYRGTAPQVKEADGSGVGLYLTRSILEAQGGSVSVSAGKQGSIFTIHVSLTDL</sequence>
<dbReference type="Pfam" id="PF00512">
    <property type="entry name" value="HisKA"/>
    <property type="match status" value="1"/>
</dbReference>
<keyword evidence="5 10" id="KW-0808">Transferase</keyword>
<gene>
    <name evidence="10" type="primary">phoR_5</name>
    <name evidence="10" type="ORF">ACLFYP115_01050</name>
</gene>
<keyword evidence="8" id="KW-0812">Transmembrane</keyword>
<dbReference type="AlphaFoldDB" id="A0A6N2SPE7"/>
<dbReference type="GO" id="GO:0004721">
    <property type="term" value="F:phosphoprotein phosphatase activity"/>
    <property type="evidence" value="ECO:0007669"/>
    <property type="project" value="TreeGrafter"/>
</dbReference>
<reference evidence="10" key="1">
    <citation type="submission" date="2019-11" db="EMBL/GenBank/DDBJ databases">
        <authorList>
            <person name="Feng L."/>
        </authorList>
    </citation>
    <scope>NUCLEOTIDE SEQUENCE</scope>
    <source>
        <strain evidence="10">AcaccaeLFYP115</strain>
    </source>
</reference>
<evidence type="ECO:0000256" key="4">
    <source>
        <dbReference type="ARBA" id="ARBA00022553"/>
    </source>
</evidence>
<dbReference type="InterPro" id="IPR050351">
    <property type="entry name" value="BphY/WalK/GraS-like"/>
</dbReference>
<dbReference type="SUPFAM" id="SSF55874">
    <property type="entry name" value="ATPase domain of HSP90 chaperone/DNA topoisomerase II/histidine kinase"/>
    <property type="match status" value="1"/>
</dbReference>
<dbReference type="EMBL" id="CACRSQ010000003">
    <property type="protein sequence ID" value="VYS94899.1"/>
    <property type="molecule type" value="Genomic_DNA"/>
</dbReference>
<dbReference type="PROSITE" id="PS50109">
    <property type="entry name" value="HIS_KIN"/>
    <property type="match status" value="1"/>
</dbReference>
<evidence type="ECO:0000256" key="7">
    <source>
        <dbReference type="ARBA" id="ARBA00023012"/>
    </source>
</evidence>
<dbReference type="PANTHER" id="PTHR45453">
    <property type="entry name" value="PHOSPHATE REGULON SENSOR PROTEIN PHOR"/>
    <property type="match status" value="1"/>
</dbReference>
<dbReference type="SUPFAM" id="SSF47384">
    <property type="entry name" value="Homodimeric domain of signal transducing histidine kinase"/>
    <property type="match status" value="1"/>
</dbReference>